<sequence length="141" mass="15807">MKKIIAAFTFLFVSLSSAIAGEDDLIGIWIDDKQEAKTEFTKCEDGSYVGKLIWTVKDKGDKPLKDRKNPDRSLRDNPLVGTVVMKGITYDSAKKQWDMPWAYDPSWGMTGSGYIKLGEQGQLVVKGSKWGITVTRELTRV</sequence>
<feature type="domain" description="DUF2147" evidence="2">
    <location>
        <begin position="27"/>
        <end position="130"/>
    </location>
</feature>
<dbReference type="AlphaFoldDB" id="A0A9D9EHA6"/>
<evidence type="ECO:0000259" key="2">
    <source>
        <dbReference type="Pfam" id="PF09917"/>
    </source>
</evidence>
<organism evidence="3 4">
    <name type="scientific">Candidatus Enterocola intestinipullorum</name>
    <dbReference type="NCBI Taxonomy" id="2840783"/>
    <lineage>
        <taxon>Bacteria</taxon>
        <taxon>Pseudomonadati</taxon>
        <taxon>Bacteroidota</taxon>
        <taxon>Bacteroidia</taxon>
        <taxon>Bacteroidales</taxon>
        <taxon>Candidatus Enterocola</taxon>
    </lineage>
</organism>
<evidence type="ECO:0000313" key="3">
    <source>
        <dbReference type="EMBL" id="MBO8446360.1"/>
    </source>
</evidence>
<evidence type="ECO:0000313" key="4">
    <source>
        <dbReference type="Proteomes" id="UP000823637"/>
    </source>
</evidence>
<feature type="signal peptide" evidence="1">
    <location>
        <begin position="1"/>
        <end position="20"/>
    </location>
</feature>
<feature type="chain" id="PRO_5039128842" evidence="1">
    <location>
        <begin position="21"/>
        <end position="141"/>
    </location>
</feature>
<feature type="non-terminal residue" evidence="3">
    <location>
        <position position="141"/>
    </location>
</feature>
<dbReference type="Proteomes" id="UP000823637">
    <property type="component" value="Unassembled WGS sequence"/>
</dbReference>
<evidence type="ECO:0000256" key="1">
    <source>
        <dbReference type="SAM" id="SignalP"/>
    </source>
</evidence>
<dbReference type="EMBL" id="JADIMR010000017">
    <property type="protein sequence ID" value="MBO8446360.1"/>
    <property type="molecule type" value="Genomic_DNA"/>
</dbReference>
<protein>
    <submittedName>
        <fullName evidence="3">DUF2147 domain-containing protein</fullName>
    </submittedName>
</protein>
<dbReference type="Pfam" id="PF09917">
    <property type="entry name" value="DUF2147"/>
    <property type="match status" value="1"/>
</dbReference>
<dbReference type="Gene3D" id="2.40.128.520">
    <property type="match status" value="1"/>
</dbReference>
<reference evidence="3" key="1">
    <citation type="submission" date="2020-10" db="EMBL/GenBank/DDBJ databases">
        <authorList>
            <person name="Gilroy R."/>
        </authorList>
    </citation>
    <scope>NUCLEOTIDE SEQUENCE</scope>
    <source>
        <strain evidence="3">D3-1215</strain>
    </source>
</reference>
<name>A0A9D9EHA6_9BACT</name>
<reference evidence="3" key="2">
    <citation type="journal article" date="2021" name="PeerJ">
        <title>Extensive microbial diversity within the chicken gut microbiome revealed by metagenomics and culture.</title>
        <authorList>
            <person name="Gilroy R."/>
            <person name="Ravi A."/>
            <person name="Getino M."/>
            <person name="Pursley I."/>
            <person name="Horton D.L."/>
            <person name="Alikhan N.F."/>
            <person name="Baker D."/>
            <person name="Gharbi K."/>
            <person name="Hall N."/>
            <person name="Watson M."/>
            <person name="Adriaenssens E.M."/>
            <person name="Foster-Nyarko E."/>
            <person name="Jarju S."/>
            <person name="Secka A."/>
            <person name="Antonio M."/>
            <person name="Oren A."/>
            <person name="Chaudhuri R.R."/>
            <person name="La Ragione R."/>
            <person name="Hildebrand F."/>
            <person name="Pallen M.J."/>
        </authorList>
    </citation>
    <scope>NUCLEOTIDE SEQUENCE</scope>
    <source>
        <strain evidence="3">D3-1215</strain>
    </source>
</reference>
<comment type="caution">
    <text evidence="3">The sequence shown here is derived from an EMBL/GenBank/DDBJ whole genome shotgun (WGS) entry which is preliminary data.</text>
</comment>
<gene>
    <name evidence="3" type="ORF">IAC32_01240</name>
</gene>
<dbReference type="InterPro" id="IPR019223">
    <property type="entry name" value="DUF2147"/>
</dbReference>
<proteinExistence type="predicted"/>
<accession>A0A9D9EHA6</accession>
<keyword evidence="1" id="KW-0732">Signal</keyword>